<comment type="caution">
    <text evidence="2">The sequence shown here is derived from an EMBL/GenBank/DDBJ whole genome shotgun (WGS) entry which is preliminary data.</text>
</comment>
<organism evidence="2 3">
    <name type="scientific">Puccinia sorghi</name>
    <dbReference type="NCBI Taxonomy" id="27349"/>
    <lineage>
        <taxon>Eukaryota</taxon>
        <taxon>Fungi</taxon>
        <taxon>Dikarya</taxon>
        <taxon>Basidiomycota</taxon>
        <taxon>Pucciniomycotina</taxon>
        <taxon>Pucciniomycetes</taxon>
        <taxon>Pucciniales</taxon>
        <taxon>Pucciniaceae</taxon>
        <taxon>Puccinia</taxon>
    </lineage>
</organism>
<dbReference type="EMBL" id="LAVV01003076">
    <property type="protein sequence ID" value="KNZ62385.1"/>
    <property type="molecule type" value="Genomic_DNA"/>
</dbReference>
<reference evidence="2 3" key="1">
    <citation type="submission" date="2015-08" db="EMBL/GenBank/DDBJ databases">
        <title>Next Generation Sequencing and Analysis of the Genome of Puccinia sorghi L Schw, the Causal Agent of Maize Common Rust.</title>
        <authorList>
            <person name="Rochi L."/>
            <person name="Burguener G."/>
            <person name="Darino M."/>
            <person name="Turjanski A."/>
            <person name="Kreff E."/>
            <person name="Dieguez M.J."/>
            <person name="Sacco F."/>
        </authorList>
    </citation>
    <scope>NUCLEOTIDE SEQUENCE [LARGE SCALE GENOMIC DNA]</scope>
    <source>
        <strain evidence="2 3">RO10H11247</strain>
    </source>
</reference>
<dbReference type="Proteomes" id="UP000037035">
    <property type="component" value="Unassembled WGS sequence"/>
</dbReference>
<dbReference type="VEuPathDB" id="FungiDB:VP01_1276g2"/>
<keyword evidence="1" id="KW-0812">Transmembrane</keyword>
<gene>
    <name evidence="2" type="ORF">VP01_1276g2</name>
</gene>
<dbReference type="AlphaFoldDB" id="A0A0L6VQA6"/>
<evidence type="ECO:0000313" key="2">
    <source>
        <dbReference type="EMBL" id="KNZ62385.1"/>
    </source>
</evidence>
<feature type="transmembrane region" description="Helical" evidence="1">
    <location>
        <begin position="57"/>
        <end position="84"/>
    </location>
</feature>
<feature type="transmembrane region" description="Helical" evidence="1">
    <location>
        <begin position="90"/>
        <end position="110"/>
    </location>
</feature>
<evidence type="ECO:0000313" key="3">
    <source>
        <dbReference type="Proteomes" id="UP000037035"/>
    </source>
</evidence>
<sequence length="395" mass="45303">MCAHWVLHSSGPQSRVHPWSDLFASFFILTGTTKFLNTQMRESVVIKNSHPVKVIPLPDVGALVLGPVSLCSLFIMLMSVSLVFLSENPLGSSCSLSCFLLIIFLEWRVIWVTQNLCATRASSNSPKYLREQVILNKIKQIHSKTHTLKVGNSIQVNSLKKSGQLKKGQKLQHELLSIGLWRYNYEPHLWDLKSKPPKGVNFGFKNQCANLRIINMAEPSSPDSDNSESLTIFILLFHLHNFILECMFLKFEPKSSQCVSNVRDYNLRGCFKFLDFYQAGKKFSIQGDSTKKVNHFQSFCWAEWIIAFAFVSGRKCVGRKRRVMTGIKRLEKLEEGWEDKIFCVCTQTRLRSPRVLRLSRKWMQGKLYWGGAESGNQWRQGCRKFMGLWGTMECG</sequence>
<keyword evidence="3" id="KW-1185">Reference proteome</keyword>
<protein>
    <submittedName>
        <fullName evidence="2">Uncharacterized protein</fullName>
    </submittedName>
</protein>
<keyword evidence="1" id="KW-0472">Membrane</keyword>
<evidence type="ECO:0000256" key="1">
    <source>
        <dbReference type="SAM" id="Phobius"/>
    </source>
</evidence>
<name>A0A0L6VQA6_9BASI</name>
<proteinExistence type="predicted"/>
<accession>A0A0L6VQA6</accession>
<keyword evidence="1" id="KW-1133">Transmembrane helix</keyword>